<dbReference type="OrthoDB" id="9803916at2"/>
<dbReference type="RefSeq" id="WP_068770015.1">
    <property type="nucleotide sequence ID" value="NZ_CP109796.1"/>
</dbReference>
<sequence length="278" mass="30645">MITITLLVENTARDAGMLGEHGLAWWIDTGTHHVLFDTGQGMALLKNAMRLGINLESTDAIVLSHGHSDHTGGLEEVLTVAKHATLYLHPRATEPKYTGSDHKPHGRRISVDFVEKNAFRLSAARVEVTRVPVEVVSGVWTTGEIPRINDFEDTGGRFFLNAAMTRPDPLLDDQSIFIPTAKGLVVVFGCAHAGSINTLGHIGNLTNHAPIRALFGGLHLENATPRRMDATMKALREYHPEKMGFCHCTGFQAMRKLWDEFPGKCVQTQVSSQFEFPD</sequence>
<dbReference type="GO" id="GO:0016740">
    <property type="term" value="F:transferase activity"/>
    <property type="evidence" value="ECO:0007669"/>
    <property type="project" value="TreeGrafter"/>
</dbReference>
<organism evidence="2 3">
    <name type="scientific">Termitidicoccus mucosus</name>
    <dbReference type="NCBI Taxonomy" id="1184151"/>
    <lineage>
        <taxon>Bacteria</taxon>
        <taxon>Pseudomonadati</taxon>
        <taxon>Verrucomicrobiota</taxon>
        <taxon>Opitutia</taxon>
        <taxon>Opitutales</taxon>
        <taxon>Opitutaceae</taxon>
        <taxon>Termitidicoccus</taxon>
    </lineage>
</organism>
<dbReference type="STRING" id="1184151.AW736_09245"/>
<dbReference type="Proteomes" id="UP000078486">
    <property type="component" value="Unassembled WGS sequence"/>
</dbReference>
<gene>
    <name evidence="2" type="ORF">AW736_09245</name>
</gene>
<evidence type="ECO:0000259" key="1">
    <source>
        <dbReference type="SMART" id="SM00849"/>
    </source>
</evidence>
<protein>
    <recommendedName>
        <fullName evidence="1">Metallo-beta-lactamase domain-containing protein</fullName>
    </recommendedName>
</protein>
<evidence type="ECO:0000313" key="2">
    <source>
        <dbReference type="EMBL" id="OAM88955.1"/>
    </source>
</evidence>
<dbReference type="SUPFAM" id="SSF56281">
    <property type="entry name" value="Metallo-hydrolase/oxidoreductase"/>
    <property type="match status" value="1"/>
</dbReference>
<dbReference type="EMBL" id="LRRQ01000113">
    <property type="protein sequence ID" value="OAM88955.1"/>
    <property type="molecule type" value="Genomic_DNA"/>
</dbReference>
<dbReference type="Gene3D" id="3.60.15.10">
    <property type="entry name" value="Ribonuclease Z/Hydroxyacylglutathione hydrolase-like"/>
    <property type="match status" value="1"/>
</dbReference>
<dbReference type="InterPro" id="IPR036866">
    <property type="entry name" value="RibonucZ/Hydroxyglut_hydro"/>
</dbReference>
<dbReference type="SMART" id="SM00849">
    <property type="entry name" value="Lactamase_B"/>
    <property type="match status" value="1"/>
</dbReference>
<evidence type="ECO:0000313" key="3">
    <source>
        <dbReference type="Proteomes" id="UP000078486"/>
    </source>
</evidence>
<dbReference type="InterPro" id="IPR001279">
    <property type="entry name" value="Metallo-B-lactamas"/>
</dbReference>
<dbReference type="PANTHER" id="PTHR13754">
    <property type="entry name" value="METALLO-BETA-LACTAMASE SUPERFAMILY PROTEIN"/>
    <property type="match status" value="1"/>
</dbReference>
<dbReference type="Pfam" id="PF00753">
    <property type="entry name" value="Lactamase_B"/>
    <property type="match status" value="1"/>
</dbReference>
<name>A0A178IID8_9BACT</name>
<dbReference type="CDD" id="cd07713">
    <property type="entry name" value="DHPS-like_MBL-fold"/>
    <property type="match status" value="1"/>
</dbReference>
<dbReference type="AlphaFoldDB" id="A0A178IID8"/>
<proteinExistence type="predicted"/>
<dbReference type="PANTHER" id="PTHR13754:SF13">
    <property type="entry name" value="METALLO-BETA-LACTAMASE SUPERFAMILY PROTEIN (AFU_ORTHOLOGUE AFUA_3G07630)"/>
    <property type="match status" value="1"/>
</dbReference>
<reference evidence="2 3" key="1">
    <citation type="submission" date="2016-01" db="EMBL/GenBank/DDBJ databases">
        <title>High potential of lignocellulose degradation of a new Verrucomicrobia species.</title>
        <authorList>
            <person name="Wang Y."/>
            <person name="Shi Y."/>
            <person name="Qiu Z."/>
            <person name="Liu S."/>
            <person name="Yang H."/>
        </authorList>
    </citation>
    <scope>NUCLEOTIDE SEQUENCE [LARGE SCALE GENOMIC DNA]</scope>
    <source>
        <strain evidence="2 3">TSB47</strain>
    </source>
</reference>
<dbReference type="InterPro" id="IPR052926">
    <property type="entry name" value="Metallo-beta-lactamase_dom"/>
</dbReference>
<feature type="domain" description="Metallo-beta-lactamase" evidence="1">
    <location>
        <begin position="21"/>
        <end position="192"/>
    </location>
</feature>
<accession>A0A178IID8</accession>
<keyword evidence="3" id="KW-1185">Reference proteome</keyword>
<dbReference type="InterPro" id="IPR041712">
    <property type="entry name" value="DHPS-like_MBL-fold"/>
</dbReference>
<comment type="caution">
    <text evidence="2">The sequence shown here is derived from an EMBL/GenBank/DDBJ whole genome shotgun (WGS) entry which is preliminary data.</text>
</comment>